<dbReference type="AlphaFoldDB" id="A0AAV5KH05"/>
<dbReference type="Proteomes" id="UP001054252">
    <property type="component" value="Unassembled WGS sequence"/>
</dbReference>
<keyword evidence="3" id="KW-1185">Reference proteome</keyword>
<feature type="region of interest" description="Disordered" evidence="1">
    <location>
        <begin position="159"/>
        <end position="198"/>
    </location>
</feature>
<dbReference type="PANTHER" id="PTHR34555">
    <property type="entry name" value="INTEGRAL MEMBRANE HEMOLYSIN-III-LIKE PROTEIN"/>
    <property type="match status" value="1"/>
</dbReference>
<protein>
    <submittedName>
        <fullName evidence="2">Uncharacterized protein</fullName>
    </submittedName>
</protein>
<comment type="caution">
    <text evidence="2">The sequence shown here is derived from an EMBL/GenBank/DDBJ whole genome shotgun (WGS) entry which is preliminary data.</text>
</comment>
<dbReference type="EMBL" id="BPVZ01000064">
    <property type="protein sequence ID" value="GKV23882.1"/>
    <property type="molecule type" value="Genomic_DNA"/>
</dbReference>
<feature type="compositionally biased region" description="Polar residues" evidence="1">
    <location>
        <begin position="187"/>
        <end position="196"/>
    </location>
</feature>
<feature type="compositionally biased region" description="Polar residues" evidence="1">
    <location>
        <begin position="111"/>
        <end position="122"/>
    </location>
</feature>
<sequence>MVQQMIDSKVSEYGLHNPENSPPACEKQPPVALKKTPLRDSQNENRMVVPNSNGNSPYTKDGGAAIDTTKVSGTKRPPAWLNPSQDQSPSGNSPNAHLVYVRRKSEPEFGKTSTCDGVNLNTSGPCLRQVDNLEGTNQSKPQIKEPKVSCFPAFSPLPKASSMTPSAKASVPSSVGKSGMMLPPSEPNNHPVSSATPLLDSPKEIKKLHWEERYCQLQMLLKKLDQSNQEDYVQMLRSLSSVELSRHAVELEKRSIQLTLEEAKEMDRVALLNVLGKTMKNVKAPSSHQDQP</sequence>
<evidence type="ECO:0000313" key="3">
    <source>
        <dbReference type="Proteomes" id="UP001054252"/>
    </source>
</evidence>
<proteinExistence type="predicted"/>
<organism evidence="2 3">
    <name type="scientific">Rubroshorea leprosula</name>
    <dbReference type="NCBI Taxonomy" id="152421"/>
    <lineage>
        <taxon>Eukaryota</taxon>
        <taxon>Viridiplantae</taxon>
        <taxon>Streptophyta</taxon>
        <taxon>Embryophyta</taxon>
        <taxon>Tracheophyta</taxon>
        <taxon>Spermatophyta</taxon>
        <taxon>Magnoliopsida</taxon>
        <taxon>eudicotyledons</taxon>
        <taxon>Gunneridae</taxon>
        <taxon>Pentapetalae</taxon>
        <taxon>rosids</taxon>
        <taxon>malvids</taxon>
        <taxon>Malvales</taxon>
        <taxon>Dipterocarpaceae</taxon>
        <taxon>Rubroshorea</taxon>
    </lineage>
</organism>
<evidence type="ECO:0000256" key="1">
    <source>
        <dbReference type="SAM" id="MobiDB-lite"/>
    </source>
</evidence>
<dbReference type="InterPro" id="IPR018737">
    <property type="entry name" value="DREAM_LIN52"/>
</dbReference>
<feature type="compositionally biased region" description="Polar residues" evidence="1">
    <location>
        <begin position="161"/>
        <end position="176"/>
    </location>
</feature>
<name>A0AAV5KH05_9ROSI</name>
<feature type="compositionally biased region" description="Polar residues" evidence="1">
    <location>
        <begin position="82"/>
        <end position="95"/>
    </location>
</feature>
<dbReference type="Pfam" id="PF10044">
    <property type="entry name" value="LIN52"/>
    <property type="match status" value="1"/>
</dbReference>
<accession>A0AAV5KH05</accession>
<dbReference type="GO" id="GO:0006355">
    <property type="term" value="P:regulation of DNA-templated transcription"/>
    <property type="evidence" value="ECO:0007669"/>
    <property type="project" value="InterPro"/>
</dbReference>
<reference evidence="2 3" key="1">
    <citation type="journal article" date="2021" name="Commun. Biol.">
        <title>The genome of Shorea leprosula (Dipterocarpaceae) highlights the ecological relevance of drought in aseasonal tropical rainforests.</title>
        <authorList>
            <person name="Ng K.K.S."/>
            <person name="Kobayashi M.J."/>
            <person name="Fawcett J.A."/>
            <person name="Hatakeyama M."/>
            <person name="Paape T."/>
            <person name="Ng C.H."/>
            <person name="Ang C.C."/>
            <person name="Tnah L.H."/>
            <person name="Lee C.T."/>
            <person name="Nishiyama T."/>
            <person name="Sese J."/>
            <person name="O'Brien M.J."/>
            <person name="Copetti D."/>
            <person name="Mohd Noor M.I."/>
            <person name="Ong R.C."/>
            <person name="Putra M."/>
            <person name="Sireger I.Z."/>
            <person name="Indrioko S."/>
            <person name="Kosugi Y."/>
            <person name="Izuno A."/>
            <person name="Isagi Y."/>
            <person name="Lee S.L."/>
            <person name="Shimizu K.K."/>
        </authorList>
    </citation>
    <scope>NUCLEOTIDE SEQUENCE [LARGE SCALE GENOMIC DNA]</scope>
    <source>
        <strain evidence="2">214</strain>
    </source>
</reference>
<gene>
    <name evidence="2" type="ORF">SLEP1_g33564</name>
</gene>
<dbReference type="PANTHER" id="PTHR34555:SF1">
    <property type="entry name" value="INTEGRAL MEMBRANE HEMOLYSIN-III-LIKE PROTEIN"/>
    <property type="match status" value="1"/>
</dbReference>
<feature type="region of interest" description="Disordered" evidence="1">
    <location>
        <begin position="1"/>
        <end position="122"/>
    </location>
</feature>
<dbReference type="GO" id="GO:0070176">
    <property type="term" value="C:DRM complex"/>
    <property type="evidence" value="ECO:0007669"/>
    <property type="project" value="InterPro"/>
</dbReference>
<evidence type="ECO:0000313" key="2">
    <source>
        <dbReference type="EMBL" id="GKV23882.1"/>
    </source>
</evidence>